<dbReference type="PROSITE" id="PS50006">
    <property type="entry name" value="FHA_DOMAIN"/>
    <property type="match status" value="1"/>
</dbReference>
<dbReference type="SMART" id="SM00220">
    <property type="entry name" value="S_TKc"/>
    <property type="match status" value="1"/>
</dbReference>
<evidence type="ECO:0000259" key="6">
    <source>
        <dbReference type="PROSITE" id="PS50006"/>
    </source>
</evidence>
<dbReference type="PROSITE" id="PS00108">
    <property type="entry name" value="PROTEIN_KINASE_ST"/>
    <property type="match status" value="1"/>
</dbReference>
<dbReference type="InterPro" id="IPR011009">
    <property type="entry name" value="Kinase-like_dom_sf"/>
</dbReference>
<keyword evidence="9" id="KW-1185">Reference proteome</keyword>
<feature type="domain" description="FHA" evidence="6">
    <location>
        <begin position="12"/>
        <end position="79"/>
    </location>
</feature>
<dbReference type="SUPFAM" id="SSF49879">
    <property type="entry name" value="SMAD/FHA domain"/>
    <property type="match status" value="1"/>
</dbReference>
<dbReference type="Gene3D" id="1.10.510.10">
    <property type="entry name" value="Transferase(Phosphotransferase) domain 1"/>
    <property type="match status" value="1"/>
</dbReference>
<evidence type="ECO:0000256" key="1">
    <source>
        <dbReference type="ARBA" id="ARBA00005575"/>
    </source>
</evidence>
<feature type="region of interest" description="Disordered" evidence="5">
    <location>
        <begin position="706"/>
        <end position="802"/>
    </location>
</feature>
<comment type="caution">
    <text evidence="8">The sequence shown here is derived from an EMBL/GenBank/DDBJ whole genome shotgun (WGS) entry which is preliminary data.</text>
</comment>
<proteinExistence type="inferred from homology"/>
<dbReference type="GO" id="GO:0005524">
    <property type="term" value="F:ATP binding"/>
    <property type="evidence" value="ECO:0007669"/>
    <property type="project" value="UniProtKB-UniRule"/>
</dbReference>
<dbReference type="InterPro" id="IPR000253">
    <property type="entry name" value="FHA_dom"/>
</dbReference>
<dbReference type="EMBL" id="MU404355">
    <property type="protein sequence ID" value="KAI1612223.1"/>
    <property type="molecule type" value="Genomic_DNA"/>
</dbReference>
<protein>
    <submittedName>
        <fullName evidence="8">Kinase-like domain-containing protein</fullName>
    </submittedName>
</protein>
<evidence type="ECO:0000313" key="9">
    <source>
        <dbReference type="Proteomes" id="UP001203852"/>
    </source>
</evidence>
<keyword evidence="2 4" id="KW-0547">Nucleotide-binding</keyword>
<accession>A0AAN6DU83</accession>
<dbReference type="InterPro" id="IPR017441">
    <property type="entry name" value="Protein_kinase_ATP_BS"/>
</dbReference>
<dbReference type="GO" id="GO:0004672">
    <property type="term" value="F:protein kinase activity"/>
    <property type="evidence" value="ECO:0007669"/>
    <property type="project" value="InterPro"/>
</dbReference>
<sequence>MPTMRSSLVGTEVAGKAACLRLVPCLHCSQYVIDDPYVSKRHLRLYTVVYENDEPDEVQTLVYAEDLSQNGSYWNGGLIGNGNGGYLISDGDVLRLSRQTFLVFEHKTNGTPEAHFDFAQEWEMARFRNHYVVTDRLLGAGTFGKVFMAIEQQARAQVACKLVDLRRLEDRPLDFLEGLERPAAAQDVDSRAELKKVNEWGGQQKREGYLEDKLRIYLREVEILASVSHPNIIGIEKVYVTDSTVYMMQDLVTAGDLFSYIESKNGRLLEVEAAVIIRQILIALCFLHENNIVHRDIKPENILMTSLSAGSRVVLTDFGAARRIQSRLQRMSTLLGTLEYAAPETLKQSRSGAQYQPRGYTRAVDLWSVGCVSVVLLTGGLAFADPTTNMYSEKLARECNLTFLEESIEWLQVRRRPKDFVENLLVLDEAKRPTAAEALNHPWFSNEMHRNDFEDLYQRTIKHWVPRPPKPPTIEFQDPTYKYLLKRSPDAVDFGQRFHQRHKSPVDPPYKPFPRNMHLNIWPKRDAKRRLSAEVLGAIENWAPDSLREREHAGPHVSWEEKQILSAYWSKNEDKTSRDIRARTVSPPPRPQSEFFIRPPETRTGDTLRSLGSTTKPAAEHRSLPDVSYVKEPSGVVVQDNHFKSPGRPLTPRSQKGGLRRRASSMPPDLVTRNTDILTGRIYVEDEPASNVGDGINANDFAYDSTGGEPSCDPEGEDQSSIMSDCQDTGEEDISAPRKKYRLKRRTNTVSPNRHKKRRGSVFDLAEDDENNEAARKMTTLVNRPKVPIPTKHKPETLYLPR</sequence>
<dbReference type="SUPFAM" id="SSF56112">
    <property type="entry name" value="Protein kinase-like (PK-like)"/>
    <property type="match status" value="1"/>
</dbReference>
<keyword evidence="8" id="KW-0418">Kinase</keyword>
<organism evidence="8 9">
    <name type="scientific">Exophiala viscosa</name>
    <dbReference type="NCBI Taxonomy" id="2486360"/>
    <lineage>
        <taxon>Eukaryota</taxon>
        <taxon>Fungi</taxon>
        <taxon>Dikarya</taxon>
        <taxon>Ascomycota</taxon>
        <taxon>Pezizomycotina</taxon>
        <taxon>Eurotiomycetes</taxon>
        <taxon>Chaetothyriomycetidae</taxon>
        <taxon>Chaetothyriales</taxon>
        <taxon>Herpotrichiellaceae</taxon>
        <taxon>Exophiala</taxon>
    </lineage>
</organism>
<comment type="similarity">
    <text evidence="1">Belongs to the protein kinase superfamily. CAMK Ser/Thr protein kinase family. CHEK2 subfamily.</text>
</comment>
<dbReference type="Pfam" id="PF00069">
    <property type="entry name" value="Pkinase"/>
    <property type="match status" value="1"/>
</dbReference>
<dbReference type="InterPro" id="IPR000719">
    <property type="entry name" value="Prot_kinase_dom"/>
</dbReference>
<dbReference type="AlphaFoldDB" id="A0AAN6DU83"/>
<feature type="region of interest" description="Disordered" evidence="5">
    <location>
        <begin position="639"/>
        <end position="672"/>
    </location>
</feature>
<dbReference type="Proteomes" id="UP001203852">
    <property type="component" value="Unassembled WGS sequence"/>
</dbReference>
<dbReference type="PROSITE" id="PS00107">
    <property type="entry name" value="PROTEIN_KINASE_ATP"/>
    <property type="match status" value="1"/>
</dbReference>
<evidence type="ECO:0000256" key="5">
    <source>
        <dbReference type="SAM" id="MobiDB-lite"/>
    </source>
</evidence>
<reference evidence="8" key="1">
    <citation type="journal article" date="2022" name="bioRxiv">
        <title>Deciphering the potential niche of two novel black yeast fungi from a biological soil crust based on their genomes, phenotypes, and melanin regulation.</title>
        <authorList>
            <consortium name="DOE Joint Genome Institute"/>
            <person name="Carr E.C."/>
            <person name="Barton Q."/>
            <person name="Grambo S."/>
            <person name="Sullivan M."/>
            <person name="Renfro C.M."/>
            <person name="Kuo A."/>
            <person name="Pangilinan J."/>
            <person name="Lipzen A."/>
            <person name="Keymanesh K."/>
            <person name="Savage E."/>
            <person name="Barry K."/>
            <person name="Grigoriev I.V."/>
            <person name="Riekhof W.R."/>
            <person name="Harris S.S."/>
        </authorList>
    </citation>
    <scope>NUCLEOTIDE SEQUENCE</scope>
    <source>
        <strain evidence="8">JF 03-4F</strain>
    </source>
</reference>
<dbReference type="Gene3D" id="2.60.200.20">
    <property type="match status" value="1"/>
</dbReference>
<gene>
    <name evidence="8" type="ORF">EDD36DRAFT_440523</name>
</gene>
<evidence type="ECO:0000313" key="8">
    <source>
        <dbReference type="EMBL" id="KAI1612223.1"/>
    </source>
</evidence>
<evidence type="ECO:0000256" key="4">
    <source>
        <dbReference type="PROSITE-ProRule" id="PRU10141"/>
    </source>
</evidence>
<dbReference type="PANTHER" id="PTHR24347">
    <property type="entry name" value="SERINE/THREONINE-PROTEIN KINASE"/>
    <property type="match status" value="1"/>
</dbReference>
<feature type="binding site" evidence="4">
    <location>
        <position position="161"/>
    </location>
    <ligand>
        <name>ATP</name>
        <dbReference type="ChEBI" id="CHEBI:30616"/>
    </ligand>
</feature>
<feature type="compositionally biased region" description="Basic residues" evidence="5">
    <location>
        <begin position="737"/>
        <end position="760"/>
    </location>
</feature>
<feature type="region of interest" description="Disordered" evidence="5">
    <location>
        <begin position="575"/>
        <end position="623"/>
    </location>
</feature>
<evidence type="ECO:0000256" key="3">
    <source>
        <dbReference type="ARBA" id="ARBA00022840"/>
    </source>
</evidence>
<dbReference type="PROSITE" id="PS50011">
    <property type="entry name" value="PROTEIN_KINASE_DOM"/>
    <property type="match status" value="1"/>
</dbReference>
<keyword evidence="8" id="KW-0808">Transferase</keyword>
<keyword evidence="3 4" id="KW-0067">ATP-binding</keyword>
<evidence type="ECO:0000259" key="7">
    <source>
        <dbReference type="PROSITE" id="PS50011"/>
    </source>
</evidence>
<dbReference type="InterPro" id="IPR008984">
    <property type="entry name" value="SMAD_FHA_dom_sf"/>
</dbReference>
<feature type="compositionally biased region" description="Polar residues" evidence="5">
    <location>
        <begin position="607"/>
        <end position="616"/>
    </location>
</feature>
<dbReference type="Pfam" id="PF00498">
    <property type="entry name" value="FHA"/>
    <property type="match status" value="1"/>
</dbReference>
<dbReference type="InterPro" id="IPR008271">
    <property type="entry name" value="Ser/Thr_kinase_AS"/>
</dbReference>
<dbReference type="Gene3D" id="3.30.200.20">
    <property type="entry name" value="Phosphorylase Kinase, domain 1"/>
    <property type="match status" value="1"/>
</dbReference>
<name>A0AAN6DU83_9EURO</name>
<evidence type="ECO:0000256" key="2">
    <source>
        <dbReference type="ARBA" id="ARBA00022741"/>
    </source>
</evidence>
<feature type="domain" description="Protein kinase" evidence="7">
    <location>
        <begin position="132"/>
        <end position="444"/>
    </location>
</feature>